<gene>
    <name evidence="2" type="ORF">E1809_09210</name>
</gene>
<dbReference type="Proteomes" id="UP000295511">
    <property type="component" value="Unassembled WGS sequence"/>
</dbReference>
<accession>A0A4R5KQB2</accession>
<evidence type="ECO:0000256" key="1">
    <source>
        <dbReference type="SAM" id="MobiDB-lite"/>
    </source>
</evidence>
<dbReference type="RefSeq" id="WP_133203938.1">
    <property type="nucleotide sequence ID" value="NZ_SMRU01000009.1"/>
</dbReference>
<evidence type="ECO:0000313" key="2">
    <source>
        <dbReference type="EMBL" id="TDF96890.1"/>
    </source>
</evidence>
<reference evidence="2 3" key="1">
    <citation type="submission" date="2019-03" db="EMBL/GenBank/DDBJ databases">
        <title>Whole genome sequence of Arthrobacter sp JH1-1.</title>
        <authorList>
            <person name="Trinh H.N."/>
        </authorList>
    </citation>
    <scope>NUCLEOTIDE SEQUENCE [LARGE SCALE GENOMIC DNA]</scope>
    <source>
        <strain evidence="2 3">JH1-1</strain>
    </source>
</reference>
<feature type="region of interest" description="Disordered" evidence="1">
    <location>
        <begin position="86"/>
        <end position="106"/>
    </location>
</feature>
<proteinExistence type="predicted"/>
<sequence length="106" mass="11676">MSDEIPGQGDIFAELDEPAPTPPFTVYTCVWAAMGRCGWCGGKGWDGGGACRNPKDENESWYYDYCKSCRENYGYPHVTREGFALNIDRTQKPRPGGAPDFGKDAA</sequence>
<comment type="caution">
    <text evidence="2">The sequence shown here is derived from an EMBL/GenBank/DDBJ whole genome shotgun (WGS) entry which is preliminary data.</text>
</comment>
<organism evidence="2 3">
    <name type="scientific">Arthrobacter terricola</name>
    <dbReference type="NCBI Taxonomy" id="2547396"/>
    <lineage>
        <taxon>Bacteria</taxon>
        <taxon>Bacillati</taxon>
        <taxon>Actinomycetota</taxon>
        <taxon>Actinomycetes</taxon>
        <taxon>Micrococcales</taxon>
        <taxon>Micrococcaceae</taxon>
        <taxon>Arthrobacter</taxon>
    </lineage>
</organism>
<evidence type="ECO:0000313" key="3">
    <source>
        <dbReference type="Proteomes" id="UP000295511"/>
    </source>
</evidence>
<keyword evidence="3" id="KW-1185">Reference proteome</keyword>
<dbReference type="EMBL" id="SMRU01000009">
    <property type="protein sequence ID" value="TDF96890.1"/>
    <property type="molecule type" value="Genomic_DNA"/>
</dbReference>
<protein>
    <submittedName>
        <fullName evidence="2">Uncharacterized protein</fullName>
    </submittedName>
</protein>
<dbReference type="AlphaFoldDB" id="A0A4R5KQB2"/>
<name>A0A4R5KQB2_9MICC</name>